<protein>
    <recommendedName>
        <fullName evidence="4">DUF5104 domain-containing protein</fullName>
    </recommendedName>
</protein>
<reference evidence="2 3" key="1">
    <citation type="journal article" date="2013" name="Genome Announc.">
        <title>Draft Genome Sequence of the Cellulolytic Bacterium Clostridium papyrosolvens C7 (ATCC 700395).</title>
        <authorList>
            <person name="Zepeda V."/>
            <person name="Dassa B."/>
            <person name="Borovok I."/>
            <person name="Lamed R."/>
            <person name="Bayer E.A."/>
            <person name="Cate J.H."/>
        </authorList>
    </citation>
    <scope>NUCLEOTIDE SEQUENCE [LARGE SCALE GENOMIC DNA]</scope>
    <source>
        <strain evidence="2 3">C7</strain>
    </source>
</reference>
<evidence type="ECO:0000256" key="1">
    <source>
        <dbReference type="SAM" id="SignalP"/>
    </source>
</evidence>
<dbReference type="Pfam" id="PF17117">
    <property type="entry name" value="DUF5104"/>
    <property type="match status" value="1"/>
</dbReference>
<accession>U4R1R7</accession>
<feature type="chain" id="PRO_5038871412" description="DUF5104 domain-containing protein" evidence="1">
    <location>
        <begin position="27"/>
        <end position="171"/>
    </location>
</feature>
<dbReference type="Gene3D" id="3.10.450.50">
    <property type="match status" value="1"/>
</dbReference>
<dbReference type="AlphaFoldDB" id="U4R1R7"/>
<evidence type="ECO:0000313" key="3">
    <source>
        <dbReference type="Proteomes" id="UP000016860"/>
    </source>
</evidence>
<dbReference type="STRING" id="1330534.L323_11780"/>
<dbReference type="RefSeq" id="WP_020815854.1">
    <property type="nucleotide sequence ID" value="NZ_ATAY01000039.1"/>
</dbReference>
<keyword evidence="1" id="KW-0732">Signal</keyword>
<dbReference type="EMBL" id="ATAY01000039">
    <property type="protein sequence ID" value="EPR11482.1"/>
    <property type="molecule type" value="Genomic_DNA"/>
</dbReference>
<dbReference type="PATRIC" id="fig|1330534.3.peg.2349"/>
<dbReference type="PROSITE" id="PS51257">
    <property type="entry name" value="PROKAR_LIPOPROTEIN"/>
    <property type="match status" value="1"/>
</dbReference>
<dbReference type="InterPro" id="IPR031344">
    <property type="entry name" value="DUF5104"/>
</dbReference>
<dbReference type="Proteomes" id="UP000016860">
    <property type="component" value="Unassembled WGS sequence"/>
</dbReference>
<feature type="signal peptide" evidence="1">
    <location>
        <begin position="1"/>
        <end position="26"/>
    </location>
</feature>
<comment type="caution">
    <text evidence="2">The sequence shown here is derived from an EMBL/GenBank/DDBJ whole genome shotgun (WGS) entry which is preliminary data.</text>
</comment>
<evidence type="ECO:0008006" key="4">
    <source>
        <dbReference type="Google" id="ProtNLM"/>
    </source>
</evidence>
<sequence length="171" mass="19458">MKIKKLLLLTTIVGLSLGLSSCGSFSSRLTRNDEKTADARFKNIIKAIEKKDKEGLKKMFSPSALKEAKDIDDGIEYIMKFYKGNLKTEDGTVVTSDFKEDGETGSELQCYYKVKTDEESYTVFFIDQIIDSKNSDNIGLYMLQIIKQADEEKEFDWGDKTRCAGIYRPIK</sequence>
<dbReference type="OrthoDB" id="2071028at2"/>
<organism evidence="2 3">
    <name type="scientific">Ruminiclostridium papyrosolvens C7</name>
    <dbReference type="NCBI Taxonomy" id="1330534"/>
    <lineage>
        <taxon>Bacteria</taxon>
        <taxon>Bacillati</taxon>
        <taxon>Bacillota</taxon>
        <taxon>Clostridia</taxon>
        <taxon>Eubacteriales</taxon>
        <taxon>Oscillospiraceae</taxon>
        <taxon>Ruminiclostridium</taxon>
    </lineage>
</organism>
<proteinExistence type="predicted"/>
<name>U4R1R7_9FIRM</name>
<gene>
    <name evidence="2" type="ORF">L323_11780</name>
</gene>
<evidence type="ECO:0000313" key="2">
    <source>
        <dbReference type="EMBL" id="EPR11482.1"/>
    </source>
</evidence>